<protein>
    <submittedName>
        <fullName evidence="1">Uncharacterized protein</fullName>
    </submittedName>
</protein>
<evidence type="ECO:0000313" key="1">
    <source>
        <dbReference type="EMBL" id="CAJ2670654.1"/>
    </source>
</evidence>
<reference evidence="1" key="1">
    <citation type="submission" date="2023-10" db="EMBL/GenBank/DDBJ databases">
        <authorList>
            <person name="Rodriguez Cubillos JULIANA M."/>
            <person name="De Vega J."/>
        </authorList>
    </citation>
    <scope>NUCLEOTIDE SEQUENCE</scope>
</reference>
<keyword evidence="2" id="KW-1185">Reference proteome</keyword>
<dbReference type="EMBL" id="CASHSV030000615">
    <property type="protein sequence ID" value="CAJ2670654.1"/>
    <property type="molecule type" value="Genomic_DNA"/>
</dbReference>
<organism evidence="1 2">
    <name type="scientific">Trifolium pratense</name>
    <name type="common">Red clover</name>
    <dbReference type="NCBI Taxonomy" id="57577"/>
    <lineage>
        <taxon>Eukaryota</taxon>
        <taxon>Viridiplantae</taxon>
        <taxon>Streptophyta</taxon>
        <taxon>Embryophyta</taxon>
        <taxon>Tracheophyta</taxon>
        <taxon>Spermatophyta</taxon>
        <taxon>Magnoliopsida</taxon>
        <taxon>eudicotyledons</taxon>
        <taxon>Gunneridae</taxon>
        <taxon>Pentapetalae</taxon>
        <taxon>rosids</taxon>
        <taxon>fabids</taxon>
        <taxon>Fabales</taxon>
        <taxon>Fabaceae</taxon>
        <taxon>Papilionoideae</taxon>
        <taxon>50 kb inversion clade</taxon>
        <taxon>NPAAA clade</taxon>
        <taxon>Hologalegina</taxon>
        <taxon>IRL clade</taxon>
        <taxon>Trifolieae</taxon>
        <taxon>Trifolium</taxon>
    </lineage>
</organism>
<dbReference type="Proteomes" id="UP001177021">
    <property type="component" value="Unassembled WGS sequence"/>
</dbReference>
<evidence type="ECO:0000313" key="2">
    <source>
        <dbReference type="Proteomes" id="UP001177021"/>
    </source>
</evidence>
<accession>A0ACB0LMB1</accession>
<proteinExistence type="predicted"/>
<name>A0ACB0LMB1_TRIPR</name>
<comment type="caution">
    <text evidence="1">The sequence shown here is derived from an EMBL/GenBank/DDBJ whole genome shotgun (WGS) entry which is preliminary data.</text>
</comment>
<sequence>MTITIVDYNVRDYSHDKYDVVFHSETIHTLVTHTPSMVDAWLSNLPRNSHTSNSLVGLDVEWLPNRQCNMDNPIAIIQLCINRECLVFQILRASFIPQSLVAFLENQGNTFVGVGIEQDVEKLLRDYSLRVANFLELRTLATQRLGEYVRGAGLKTLAAHVLGKDIEKPRRITMSRWDNFKLTPQQVQYACIDAFASFEIGRILYDSRV</sequence>
<gene>
    <name evidence="1" type="ORF">MILVUS5_LOCUS34658</name>
</gene>